<evidence type="ECO:0000313" key="2">
    <source>
        <dbReference type="Proteomes" id="UP001399917"/>
    </source>
</evidence>
<keyword evidence="2" id="KW-1185">Reference proteome</keyword>
<dbReference type="EMBL" id="BAABDF010000007">
    <property type="protein sequence ID" value="GAA3876702.1"/>
    <property type="molecule type" value="Genomic_DNA"/>
</dbReference>
<reference evidence="2" key="1">
    <citation type="journal article" date="2019" name="Int. J. Syst. Evol. Microbiol.">
        <title>The Global Catalogue of Microorganisms (GCM) 10K type strain sequencing project: providing services to taxonomists for standard genome sequencing and annotation.</title>
        <authorList>
            <consortium name="The Broad Institute Genomics Platform"/>
            <consortium name="The Broad Institute Genome Sequencing Center for Infectious Disease"/>
            <person name="Wu L."/>
            <person name="Ma J."/>
        </authorList>
    </citation>
    <scope>NUCLEOTIDE SEQUENCE [LARGE SCALE GENOMIC DNA]</scope>
    <source>
        <strain evidence="2">JCM 17190</strain>
    </source>
</reference>
<name>A0ABP7KHB2_9RHOB</name>
<accession>A0ABP7KHB2</accession>
<organism evidence="1 2">
    <name type="scientific">Celeribacter arenosi</name>
    <dbReference type="NCBI Taxonomy" id="792649"/>
    <lineage>
        <taxon>Bacteria</taxon>
        <taxon>Pseudomonadati</taxon>
        <taxon>Pseudomonadota</taxon>
        <taxon>Alphaproteobacteria</taxon>
        <taxon>Rhodobacterales</taxon>
        <taxon>Roseobacteraceae</taxon>
        <taxon>Celeribacter</taxon>
    </lineage>
</organism>
<dbReference type="Proteomes" id="UP001399917">
    <property type="component" value="Unassembled WGS sequence"/>
</dbReference>
<proteinExistence type="predicted"/>
<gene>
    <name evidence="1" type="ORF">GCM10022404_28040</name>
</gene>
<comment type="caution">
    <text evidence="1">The sequence shown here is derived from an EMBL/GenBank/DDBJ whole genome shotgun (WGS) entry which is preliminary data.</text>
</comment>
<protein>
    <submittedName>
        <fullName evidence="1">Uncharacterized protein</fullName>
    </submittedName>
</protein>
<evidence type="ECO:0000313" key="1">
    <source>
        <dbReference type="EMBL" id="GAA3876702.1"/>
    </source>
</evidence>
<sequence>MRVFPPNAQKSTPNAILLAVLGAPRGSLALNRTGTLAPVSHMFTGCGGQWGGYRSRFHFEKAQRELENRADHAALHNPDYDFPDDLIPIGSAIFERIARDLLGSSQAG</sequence>